<evidence type="ECO:0000313" key="1">
    <source>
        <dbReference type="EMBL" id="ABZ06501.1"/>
    </source>
</evidence>
<organism evidence="1">
    <name type="scientific">uncultured marine microorganism HF4000_010L19</name>
    <dbReference type="NCBI Taxonomy" id="455518"/>
    <lineage>
        <taxon>unclassified sequences</taxon>
        <taxon>environmental samples</taxon>
    </lineage>
</organism>
<accession>B3T1P2</accession>
<name>B3T1P2_9ZZZZ</name>
<sequence>MMKKITVIVLSLMTLFFASTSYACNFQISQFGDPKEKIVIEPVPLAFPDQFGGESLAIPIQDLCKNDKSLYGTMVVYLYIENKLSQIQLYRPNMKDTKLMDFAMKKYGKFNLPEGMPKQRWRGSYNWKIGNNYIEYISTNIHDGHAEVIEITNKLYANAMAEYNAKVGKWLDSQK</sequence>
<dbReference type="AlphaFoldDB" id="B3T1P2"/>
<proteinExistence type="predicted"/>
<dbReference type="EMBL" id="EU016577">
    <property type="protein sequence ID" value="ABZ06501.1"/>
    <property type="molecule type" value="Genomic_DNA"/>
</dbReference>
<gene>
    <name evidence="1" type="ORF">ALOHA_HF4000010L19ctg1g15</name>
</gene>
<protein>
    <recommendedName>
        <fullName evidence="2">Lipoprotein</fullName>
    </recommendedName>
</protein>
<dbReference type="PROSITE" id="PS51257">
    <property type="entry name" value="PROKAR_LIPOPROTEIN"/>
    <property type="match status" value="1"/>
</dbReference>
<reference evidence="1" key="1">
    <citation type="journal article" date="2008" name="ISME J.">
        <title>Genomic patterns of recombination, clonal divergence and environment in marine microbial populations.</title>
        <authorList>
            <person name="Konstantinidis K.T."/>
            <person name="Delong E.F."/>
        </authorList>
    </citation>
    <scope>NUCLEOTIDE SEQUENCE</scope>
</reference>
<evidence type="ECO:0008006" key="2">
    <source>
        <dbReference type="Google" id="ProtNLM"/>
    </source>
</evidence>